<dbReference type="PATRIC" id="fig|1121448.10.peg.323"/>
<dbReference type="STRING" id="1121448.DGI_0318"/>
<protein>
    <submittedName>
        <fullName evidence="2">Uncharacterized protein</fullName>
    </submittedName>
</protein>
<name>T2G6N9_MEGG1</name>
<dbReference type="Proteomes" id="UP000016587">
    <property type="component" value="Chromosome"/>
</dbReference>
<reference evidence="3" key="2">
    <citation type="submission" date="2013-07" db="EMBL/GenBank/DDBJ databases">
        <authorList>
            <person name="Morais-Silva F.O."/>
            <person name="Rezende A.M."/>
            <person name="Pimentel C."/>
            <person name="Resende D.M."/>
            <person name="Santos C.I."/>
            <person name="Clemente C."/>
            <person name="de Oliveira L.M."/>
            <person name="da Silva S.M."/>
            <person name="Costa D.A."/>
            <person name="Varela-Raposo A."/>
            <person name="Horacio E.C.A."/>
            <person name="Matos M."/>
            <person name="Flores O."/>
            <person name="Ruiz J.C."/>
            <person name="Rodrigues-Pousada C."/>
        </authorList>
    </citation>
    <scope>NUCLEOTIDE SEQUENCE [LARGE SCALE GENOMIC DNA]</scope>
    <source>
        <strain evidence="3">ATCC 19364 / DSM 1382 / NCIMB 9332 / VKM B-1759</strain>
    </source>
</reference>
<dbReference type="EMBL" id="CP006585">
    <property type="protein sequence ID" value="AGW12245.1"/>
    <property type="molecule type" value="Genomic_DNA"/>
</dbReference>
<dbReference type="PROSITE" id="PS51257">
    <property type="entry name" value="PROKAR_LIPOPROTEIN"/>
    <property type="match status" value="1"/>
</dbReference>
<accession>T2G6N9</accession>
<dbReference type="HOGENOM" id="CLU_1330159_0_0_7"/>
<keyword evidence="3" id="KW-1185">Reference proteome</keyword>
<reference evidence="2 3" key="1">
    <citation type="journal article" date="2013" name="J. Bacteriol.">
        <title>Roles of HynAB and Ech, the only two hydrogenases found in the model sulfate reducer Desulfovibrio gigas.</title>
        <authorList>
            <person name="Morais-Silva F.O."/>
            <person name="Santos C.I."/>
            <person name="Rodrigues R."/>
            <person name="Pereira I.A."/>
            <person name="Rodrigues-Pousada C."/>
        </authorList>
    </citation>
    <scope>NUCLEOTIDE SEQUENCE [LARGE SCALE GENOMIC DNA]</scope>
    <source>
        <strain evidence="3">ATCC 19364 / DSM 1382 / NCIMB 9332 / VKM B-1759</strain>
    </source>
</reference>
<sequence>MGRVHHLLLALLMLACLGGGIPCAGIAQNADLMQQHAQRKRLARDMVLENLRARGLLPADGVVEFSARSVPDPTDPSRLQIQIDSLRILPLPGAPRPGPAAENGGRAQPFTAPMQPSALTRVIEYMELDIPVQQEPEVRWQHSFRIRSGAVQDDLPGIAPGAPAVPPSGAPKAPAVVEPPRDNPPAQDNAPAQEKAADGPWYKQIQ</sequence>
<dbReference type="KEGG" id="dgg:DGI_0318"/>
<organism evidence="2 3">
    <name type="scientific">Megalodesulfovibrio gigas (strain ATCC 19364 / DSM 1382 / NCIMB 9332 / VKM B-1759)</name>
    <name type="common">Desulfovibrio gigas</name>
    <dbReference type="NCBI Taxonomy" id="1121448"/>
    <lineage>
        <taxon>Bacteria</taxon>
        <taxon>Pseudomonadati</taxon>
        <taxon>Thermodesulfobacteriota</taxon>
        <taxon>Desulfovibrionia</taxon>
        <taxon>Desulfovibrionales</taxon>
        <taxon>Desulfovibrionaceae</taxon>
        <taxon>Megalodesulfovibrio</taxon>
    </lineage>
</organism>
<evidence type="ECO:0000256" key="1">
    <source>
        <dbReference type="SAM" id="MobiDB-lite"/>
    </source>
</evidence>
<gene>
    <name evidence="2" type="ORF">DGI_0318</name>
</gene>
<feature type="region of interest" description="Disordered" evidence="1">
    <location>
        <begin position="152"/>
        <end position="206"/>
    </location>
</feature>
<proteinExistence type="predicted"/>
<dbReference type="AlphaFoldDB" id="T2G6N9"/>
<dbReference type="RefSeq" id="WP_021758858.1">
    <property type="nucleotide sequence ID" value="NC_022444.1"/>
</dbReference>
<evidence type="ECO:0000313" key="2">
    <source>
        <dbReference type="EMBL" id="AGW12245.1"/>
    </source>
</evidence>
<evidence type="ECO:0000313" key="3">
    <source>
        <dbReference type="Proteomes" id="UP000016587"/>
    </source>
</evidence>